<gene>
    <name evidence="5" type="ORF">B0T24DRAFT_689023</name>
</gene>
<feature type="domain" description="NAD(P)-binding" evidence="4">
    <location>
        <begin position="12"/>
        <end position="193"/>
    </location>
</feature>
<evidence type="ECO:0000313" key="5">
    <source>
        <dbReference type="EMBL" id="KAK3384084.1"/>
    </source>
</evidence>
<sequence length="304" mass="32001">MAQRFPNVALLGATGNLGPAILDALRSAQPPFASITVLTRTSGATYPPDVHVKVVDYSSQDSLVSALAGVDAVVSSLTPRGGDAQANALAAAVTAGVRFFIPSEFGLASSNAALNRDFPNWAAKVDVQQQLAALRAAGTIDYALLYVGLFLDWGMQGMLVDLAGRRAELWDGGDTPIAFTTVASIAAAVVAVLEGRASDKVELRVKDVTLTQRRLLELSAQAVGPEGWVVTTYDTVQAYAKAKENAKVGIPDAEYAFLKRAFADGAYGTRWTADEDDSAALGLKEWTEDDVVALLQRLAAGAEN</sequence>
<dbReference type="PANTHER" id="PTHR47706">
    <property type="entry name" value="NMRA-LIKE FAMILY PROTEIN"/>
    <property type="match status" value="1"/>
</dbReference>
<reference evidence="5" key="1">
    <citation type="journal article" date="2023" name="Mol. Phylogenet. Evol.">
        <title>Genome-scale phylogeny and comparative genomics of the fungal order Sordariales.</title>
        <authorList>
            <person name="Hensen N."/>
            <person name="Bonometti L."/>
            <person name="Westerberg I."/>
            <person name="Brannstrom I.O."/>
            <person name="Guillou S."/>
            <person name="Cros-Aarteil S."/>
            <person name="Calhoun S."/>
            <person name="Haridas S."/>
            <person name="Kuo A."/>
            <person name="Mondo S."/>
            <person name="Pangilinan J."/>
            <person name="Riley R."/>
            <person name="LaButti K."/>
            <person name="Andreopoulos B."/>
            <person name="Lipzen A."/>
            <person name="Chen C."/>
            <person name="Yan M."/>
            <person name="Daum C."/>
            <person name="Ng V."/>
            <person name="Clum A."/>
            <person name="Steindorff A."/>
            <person name="Ohm R.A."/>
            <person name="Martin F."/>
            <person name="Silar P."/>
            <person name="Natvig D.O."/>
            <person name="Lalanne C."/>
            <person name="Gautier V."/>
            <person name="Ament-Velasquez S.L."/>
            <person name="Kruys A."/>
            <person name="Hutchinson M.I."/>
            <person name="Powell A.J."/>
            <person name="Barry K."/>
            <person name="Miller A.N."/>
            <person name="Grigoriev I.V."/>
            <person name="Debuchy R."/>
            <person name="Gladieux P."/>
            <person name="Hiltunen Thoren M."/>
            <person name="Johannesson H."/>
        </authorList>
    </citation>
    <scope>NUCLEOTIDE SEQUENCE</scope>
    <source>
        <strain evidence="5">CBS 958.72</strain>
    </source>
</reference>
<accession>A0AAE0TYI3</accession>
<dbReference type="Gene3D" id="3.90.25.10">
    <property type="entry name" value="UDP-galactose 4-epimerase, domain 1"/>
    <property type="match status" value="1"/>
</dbReference>
<comment type="similarity">
    <text evidence="1">Belongs to the NmrA-type oxidoreductase family. Isoflavone reductase subfamily.</text>
</comment>
<reference evidence="5" key="2">
    <citation type="submission" date="2023-06" db="EMBL/GenBank/DDBJ databases">
        <authorList>
            <consortium name="Lawrence Berkeley National Laboratory"/>
            <person name="Haridas S."/>
            <person name="Hensen N."/>
            <person name="Bonometti L."/>
            <person name="Westerberg I."/>
            <person name="Brannstrom I.O."/>
            <person name="Guillou S."/>
            <person name="Cros-Aarteil S."/>
            <person name="Calhoun S."/>
            <person name="Kuo A."/>
            <person name="Mondo S."/>
            <person name="Pangilinan J."/>
            <person name="Riley R."/>
            <person name="Labutti K."/>
            <person name="Andreopoulos B."/>
            <person name="Lipzen A."/>
            <person name="Chen C."/>
            <person name="Yanf M."/>
            <person name="Daum C."/>
            <person name="Ng V."/>
            <person name="Clum A."/>
            <person name="Steindorff A."/>
            <person name="Ohm R."/>
            <person name="Martin F."/>
            <person name="Silar P."/>
            <person name="Natvig D."/>
            <person name="Lalanne C."/>
            <person name="Gautier V."/>
            <person name="Ament-Velasquez S.L."/>
            <person name="Kruys A."/>
            <person name="Hutchinson M.I."/>
            <person name="Powell A.J."/>
            <person name="Barry K."/>
            <person name="Miller A.N."/>
            <person name="Grigoriev I.V."/>
            <person name="Debuchy R."/>
            <person name="Gladieux P."/>
            <person name="Thoren M.H."/>
            <person name="Johannesson H."/>
        </authorList>
    </citation>
    <scope>NUCLEOTIDE SEQUENCE</scope>
    <source>
        <strain evidence="5">CBS 958.72</strain>
    </source>
</reference>
<evidence type="ECO:0000256" key="3">
    <source>
        <dbReference type="ARBA" id="ARBA00023002"/>
    </source>
</evidence>
<evidence type="ECO:0000259" key="4">
    <source>
        <dbReference type="Pfam" id="PF13460"/>
    </source>
</evidence>
<dbReference type="Proteomes" id="UP001287356">
    <property type="component" value="Unassembled WGS sequence"/>
</dbReference>
<dbReference type="Gene3D" id="3.40.50.720">
    <property type="entry name" value="NAD(P)-binding Rossmann-like Domain"/>
    <property type="match status" value="1"/>
</dbReference>
<keyword evidence="6" id="KW-1185">Reference proteome</keyword>
<protein>
    <recommendedName>
        <fullName evidence="4">NAD(P)-binding domain-containing protein</fullName>
    </recommendedName>
</protein>
<dbReference type="GO" id="GO:0016491">
    <property type="term" value="F:oxidoreductase activity"/>
    <property type="evidence" value="ECO:0007669"/>
    <property type="project" value="UniProtKB-KW"/>
</dbReference>
<organism evidence="5 6">
    <name type="scientific">Lasiosphaeria ovina</name>
    <dbReference type="NCBI Taxonomy" id="92902"/>
    <lineage>
        <taxon>Eukaryota</taxon>
        <taxon>Fungi</taxon>
        <taxon>Dikarya</taxon>
        <taxon>Ascomycota</taxon>
        <taxon>Pezizomycotina</taxon>
        <taxon>Sordariomycetes</taxon>
        <taxon>Sordariomycetidae</taxon>
        <taxon>Sordariales</taxon>
        <taxon>Lasiosphaeriaceae</taxon>
        <taxon>Lasiosphaeria</taxon>
    </lineage>
</organism>
<comment type="caution">
    <text evidence="5">The sequence shown here is derived from an EMBL/GenBank/DDBJ whole genome shotgun (WGS) entry which is preliminary data.</text>
</comment>
<proteinExistence type="inferred from homology"/>
<keyword evidence="3" id="KW-0560">Oxidoreductase</keyword>
<dbReference type="Pfam" id="PF13460">
    <property type="entry name" value="NAD_binding_10"/>
    <property type="match status" value="1"/>
</dbReference>
<dbReference type="PANTHER" id="PTHR47706:SF1">
    <property type="entry name" value="CIPA-LIKE, PUTATIVE (AFU_ORTHOLOGUE AFUA_1G12460)-RELATED"/>
    <property type="match status" value="1"/>
</dbReference>
<dbReference type="InterPro" id="IPR016040">
    <property type="entry name" value="NAD(P)-bd_dom"/>
</dbReference>
<dbReference type="AlphaFoldDB" id="A0AAE0TYI3"/>
<evidence type="ECO:0000313" key="6">
    <source>
        <dbReference type="Proteomes" id="UP001287356"/>
    </source>
</evidence>
<dbReference type="InterPro" id="IPR051609">
    <property type="entry name" value="NmrA/Isoflavone_reductase-like"/>
</dbReference>
<keyword evidence="2" id="KW-0521">NADP</keyword>
<evidence type="ECO:0000256" key="2">
    <source>
        <dbReference type="ARBA" id="ARBA00022857"/>
    </source>
</evidence>
<evidence type="ECO:0000256" key="1">
    <source>
        <dbReference type="ARBA" id="ARBA00005725"/>
    </source>
</evidence>
<dbReference type="SUPFAM" id="SSF51735">
    <property type="entry name" value="NAD(P)-binding Rossmann-fold domains"/>
    <property type="match status" value="1"/>
</dbReference>
<dbReference type="InterPro" id="IPR036291">
    <property type="entry name" value="NAD(P)-bd_dom_sf"/>
</dbReference>
<name>A0AAE0TYI3_9PEZI</name>
<dbReference type="EMBL" id="JAULSN010000001">
    <property type="protein sequence ID" value="KAK3384084.1"/>
    <property type="molecule type" value="Genomic_DNA"/>
</dbReference>